<organism evidence="1 2">
    <name type="scientific">Dothistroma septosporum (strain NZE10 / CBS 128990)</name>
    <name type="common">Red band needle blight fungus</name>
    <name type="synonym">Mycosphaerella pini</name>
    <dbReference type="NCBI Taxonomy" id="675120"/>
    <lineage>
        <taxon>Eukaryota</taxon>
        <taxon>Fungi</taxon>
        <taxon>Dikarya</taxon>
        <taxon>Ascomycota</taxon>
        <taxon>Pezizomycotina</taxon>
        <taxon>Dothideomycetes</taxon>
        <taxon>Dothideomycetidae</taxon>
        <taxon>Mycosphaerellales</taxon>
        <taxon>Mycosphaerellaceae</taxon>
        <taxon>Dothistroma</taxon>
    </lineage>
</organism>
<dbReference type="AlphaFoldDB" id="N1PE99"/>
<reference evidence="1 2" key="2">
    <citation type="journal article" date="2012" name="PLoS Pathog.">
        <title>Diverse lifestyles and strategies of plant pathogenesis encoded in the genomes of eighteen Dothideomycetes fungi.</title>
        <authorList>
            <person name="Ohm R.A."/>
            <person name="Feau N."/>
            <person name="Henrissat B."/>
            <person name="Schoch C.L."/>
            <person name="Horwitz B.A."/>
            <person name="Barry K.W."/>
            <person name="Condon B.J."/>
            <person name="Copeland A.C."/>
            <person name="Dhillon B."/>
            <person name="Glaser F."/>
            <person name="Hesse C.N."/>
            <person name="Kosti I."/>
            <person name="LaButti K."/>
            <person name="Lindquist E.A."/>
            <person name="Lucas S."/>
            <person name="Salamov A.A."/>
            <person name="Bradshaw R.E."/>
            <person name="Ciuffetti L."/>
            <person name="Hamelin R.C."/>
            <person name="Kema G.H.J."/>
            <person name="Lawrence C."/>
            <person name="Scott J.A."/>
            <person name="Spatafora J.W."/>
            <person name="Turgeon B.G."/>
            <person name="de Wit P.J.G.M."/>
            <person name="Zhong S."/>
            <person name="Goodwin S.B."/>
            <person name="Grigoriev I.V."/>
        </authorList>
    </citation>
    <scope>NUCLEOTIDE SEQUENCE [LARGE SCALE GENOMIC DNA]</scope>
    <source>
        <strain evidence="2">NZE10 / CBS 128990</strain>
    </source>
</reference>
<protein>
    <submittedName>
        <fullName evidence="1">Uncharacterized protein</fullName>
    </submittedName>
</protein>
<keyword evidence="2" id="KW-1185">Reference proteome</keyword>
<evidence type="ECO:0000313" key="1">
    <source>
        <dbReference type="EMBL" id="EME39915.1"/>
    </source>
</evidence>
<proteinExistence type="predicted"/>
<evidence type="ECO:0000313" key="2">
    <source>
        <dbReference type="Proteomes" id="UP000016933"/>
    </source>
</evidence>
<gene>
    <name evidence="1" type="ORF">DOTSEDRAFT_37955</name>
</gene>
<dbReference type="Proteomes" id="UP000016933">
    <property type="component" value="Unassembled WGS sequence"/>
</dbReference>
<reference evidence="2" key="1">
    <citation type="journal article" date="2012" name="PLoS Genet.">
        <title>The genomes of the fungal plant pathogens Cladosporium fulvum and Dothistroma septosporum reveal adaptation to different hosts and lifestyles but also signatures of common ancestry.</title>
        <authorList>
            <person name="de Wit P.J.G.M."/>
            <person name="van der Burgt A."/>
            <person name="Oekmen B."/>
            <person name="Stergiopoulos I."/>
            <person name="Abd-Elsalam K.A."/>
            <person name="Aerts A.L."/>
            <person name="Bahkali A.H."/>
            <person name="Beenen H.G."/>
            <person name="Chettri P."/>
            <person name="Cox M.P."/>
            <person name="Datema E."/>
            <person name="de Vries R.P."/>
            <person name="Dhillon B."/>
            <person name="Ganley A.R."/>
            <person name="Griffiths S.A."/>
            <person name="Guo Y."/>
            <person name="Hamelin R.C."/>
            <person name="Henrissat B."/>
            <person name="Kabir M.S."/>
            <person name="Jashni M.K."/>
            <person name="Kema G."/>
            <person name="Klaubauf S."/>
            <person name="Lapidus A."/>
            <person name="Levasseur A."/>
            <person name="Lindquist E."/>
            <person name="Mehrabi R."/>
            <person name="Ohm R.A."/>
            <person name="Owen T.J."/>
            <person name="Salamov A."/>
            <person name="Schwelm A."/>
            <person name="Schijlen E."/>
            <person name="Sun H."/>
            <person name="van den Burg H.A."/>
            <person name="van Ham R.C.H.J."/>
            <person name="Zhang S."/>
            <person name="Goodwin S.B."/>
            <person name="Grigoriev I.V."/>
            <person name="Collemare J."/>
            <person name="Bradshaw R.E."/>
        </authorList>
    </citation>
    <scope>NUCLEOTIDE SEQUENCE [LARGE SCALE GENOMIC DNA]</scope>
    <source>
        <strain evidence="2">NZE10 / CBS 128990</strain>
    </source>
</reference>
<name>N1PE99_DOTSN</name>
<dbReference type="HOGENOM" id="CLU_1948766_0_0_1"/>
<sequence length="129" mass="14791">MRSIVLARIDDNSQTVAQGVKCRSNIVFEQAHLHTSATADALIPVLNMAEWLAKHSVEREAVDTPSKVAKIVVNNEYEQILISFESSMSKRYVLGWLYDVFLDKLTVEDIESIDDLEHLDMDVDWRREL</sequence>
<dbReference type="EMBL" id="KB446544">
    <property type="protein sequence ID" value="EME39915.1"/>
    <property type="molecule type" value="Genomic_DNA"/>
</dbReference>
<accession>N1PE99</accession>